<reference evidence="2" key="1">
    <citation type="submission" date="2010-08" db="EMBL/GenBank/DDBJ databases">
        <title>Genome sequence of Parvularcula bermudensis HTCC2503.</title>
        <authorList>
            <person name="Kang D.-M."/>
            <person name="Oh H.-M."/>
            <person name="Cho J.-C."/>
        </authorList>
    </citation>
    <scope>NUCLEOTIDE SEQUENCE [LARGE SCALE GENOMIC DNA]</scope>
    <source>
        <strain evidence="2">ATCC BAA-594 / HTCC2503 / KCTC 12087</strain>
    </source>
</reference>
<dbReference type="STRING" id="314260.PB2503_06127"/>
<protein>
    <submittedName>
        <fullName evidence="1">Uncharacterized protein</fullName>
    </submittedName>
</protein>
<dbReference type="HOGENOM" id="CLU_3155827_0_0_5"/>
<dbReference type="RefSeq" id="WP_013300267.1">
    <property type="nucleotide sequence ID" value="NC_014414.1"/>
</dbReference>
<evidence type="ECO:0000313" key="1">
    <source>
        <dbReference type="EMBL" id="ADM09293.1"/>
    </source>
</evidence>
<dbReference type="AlphaFoldDB" id="E0THJ7"/>
<organism evidence="1 2">
    <name type="scientific">Parvularcula bermudensis (strain ATCC BAA-594 / HTCC2503 / KCTC 12087)</name>
    <dbReference type="NCBI Taxonomy" id="314260"/>
    <lineage>
        <taxon>Bacteria</taxon>
        <taxon>Pseudomonadati</taxon>
        <taxon>Pseudomonadota</taxon>
        <taxon>Alphaproteobacteria</taxon>
        <taxon>Parvularculales</taxon>
        <taxon>Parvularculaceae</taxon>
        <taxon>Parvularcula</taxon>
    </lineage>
</organism>
<reference evidence="1 2" key="2">
    <citation type="journal article" date="2011" name="J. Bacteriol.">
        <title>Complete genome sequence of strain HTCC2503T of Parvularcula bermudensis, the type species of the order "Parvularculales" in the class Alphaproteobacteria.</title>
        <authorList>
            <person name="Oh H.M."/>
            <person name="Kang I."/>
            <person name="Vergin K.L."/>
            <person name="Kang D."/>
            <person name="Rhee K.H."/>
            <person name="Giovannoni S.J."/>
            <person name="Cho J.C."/>
        </authorList>
    </citation>
    <scope>NUCLEOTIDE SEQUENCE [LARGE SCALE GENOMIC DNA]</scope>
    <source>
        <strain evidence="2">ATCC BAA-594 / HTCC2503 / KCTC 12087</strain>
    </source>
</reference>
<accession>E0THJ7</accession>
<gene>
    <name evidence="1" type="ordered locus">PB2503_06127</name>
</gene>
<keyword evidence="2" id="KW-1185">Reference proteome</keyword>
<dbReference type="KEGG" id="pbr:PB2503_06127"/>
<sequence>MRFIERPVHIIRRKAGNLMHMHMHMHVLILRREKMAGEIARAAALIAD</sequence>
<dbReference type="EMBL" id="CP002156">
    <property type="protein sequence ID" value="ADM09293.1"/>
    <property type="molecule type" value="Genomic_DNA"/>
</dbReference>
<dbReference type="Proteomes" id="UP000001302">
    <property type="component" value="Chromosome"/>
</dbReference>
<evidence type="ECO:0000313" key="2">
    <source>
        <dbReference type="Proteomes" id="UP000001302"/>
    </source>
</evidence>
<name>E0THJ7_PARBH</name>
<proteinExistence type="predicted"/>